<feature type="transmembrane region" description="Helical" evidence="1">
    <location>
        <begin position="27"/>
        <end position="46"/>
    </location>
</feature>
<protein>
    <recommendedName>
        <fullName evidence="4">DUF2207 domain-containing protein</fullName>
    </recommendedName>
</protein>
<accession>A0ABW2BTX3</accession>
<dbReference type="EMBL" id="JBHSXX010000001">
    <property type="protein sequence ID" value="MFC6865852.1"/>
    <property type="molecule type" value="Genomic_DNA"/>
</dbReference>
<keyword evidence="3" id="KW-1185">Reference proteome</keyword>
<evidence type="ECO:0000256" key="1">
    <source>
        <dbReference type="SAM" id="Phobius"/>
    </source>
</evidence>
<keyword evidence="1" id="KW-0812">Transmembrane</keyword>
<comment type="caution">
    <text evidence="2">The sequence shown here is derived from an EMBL/GenBank/DDBJ whole genome shotgun (WGS) entry which is preliminary data.</text>
</comment>
<name>A0ABW2BTX3_9PSEU</name>
<sequence>MFWKIVGVLIALWLAVTVIGFVLKGLFWLGVIGGVAFLATAAYSAIKGSDSRKQIRS</sequence>
<reference evidence="3" key="1">
    <citation type="journal article" date="2019" name="Int. J. Syst. Evol. Microbiol.">
        <title>The Global Catalogue of Microorganisms (GCM) 10K type strain sequencing project: providing services to taxonomists for standard genome sequencing and annotation.</title>
        <authorList>
            <consortium name="The Broad Institute Genomics Platform"/>
            <consortium name="The Broad Institute Genome Sequencing Center for Infectious Disease"/>
            <person name="Wu L."/>
            <person name="Ma J."/>
        </authorList>
    </citation>
    <scope>NUCLEOTIDE SEQUENCE [LARGE SCALE GENOMIC DNA]</scope>
    <source>
        <strain evidence="3">KCTC 32255</strain>
    </source>
</reference>
<keyword evidence="1" id="KW-0472">Membrane</keyword>
<evidence type="ECO:0000313" key="3">
    <source>
        <dbReference type="Proteomes" id="UP001596337"/>
    </source>
</evidence>
<gene>
    <name evidence="2" type="ORF">ACFQGD_01690</name>
</gene>
<dbReference type="RefSeq" id="WP_345403747.1">
    <property type="nucleotide sequence ID" value="NZ_BAABLA010000115.1"/>
</dbReference>
<proteinExistence type="predicted"/>
<evidence type="ECO:0000313" key="2">
    <source>
        <dbReference type="EMBL" id="MFC6865852.1"/>
    </source>
</evidence>
<evidence type="ECO:0008006" key="4">
    <source>
        <dbReference type="Google" id="ProtNLM"/>
    </source>
</evidence>
<keyword evidence="1" id="KW-1133">Transmembrane helix</keyword>
<organism evidence="2 3">
    <name type="scientific">Haloechinothrix salitolerans</name>
    <dbReference type="NCBI Taxonomy" id="926830"/>
    <lineage>
        <taxon>Bacteria</taxon>
        <taxon>Bacillati</taxon>
        <taxon>Actinomycetota</taxon>
        <taxon>Actinomycetes</taxon>
        <taxon>Pseudonocardiales</taxon>
        <taxon>Pseudonocardiaceae</taxon>
        <taxon>Haloechinothrix</taxon>
    </lineage>
</organism>
<dbReference type="Proteomes" id="UP001596337">
    <property type="component" value="Unassembled WGS sequence"/>
</dbReference>